<dbReference type="Pfam" id="PF14200">
    <property type="entry name" value="RicinB_lectin_2"/>
    <property type="match status" value="2"/>
</dbReference>
<accession>A0ABV8KWQ1</accession>
<evidence type="ECO:0000256" key="1">
    <source>
        <dbReference type="ARBA" id="ARBA00022801"/>
    </source>
</evidence>
<evidence type="ECO:0000256" key="2">
    <source>
        <dbReference type="ARBA" id="ARBA00023295"/>
    </source>
</evidence>
<gene>
    <name evidence="5" type="ORF">ACFOX0_30885</name>
</gene>
<dbReference type="Gene3D" id="3.20.20.80">
    <property type="entry name" value="Glycosidases"/>
    <property type="match status" value="1"/>
</dbReference>
<dbReference type="InterPro" id="IPR035992">
    <property type="entry name" value="Ricin_B-like_lectins"/>
</dbReference>
<dbReference type="InterPro" id="IPR001547">
    <property type="entry name" value="Glyco_hydro_5"/>
</dbReference>
<dbReference type="SUPFAM" id="SSF51445">
    <property type="entry name" value="(Trans)glycosidases"/>
    <property type="match status" value="1"/>
</dbReference>
<protein>
    <submittedName>
        <fullName evidence="5">RICIN domain-containing protein</fullName>
    </submittedName>
</protein>
<keyword evidence="2 3" id="KW-0326">Glycosidase</keyword>
<evidence type="ECO:0000259" key="4">
    <source>
        <dbReference type="SMART" id="SM00458"/>
    </source>
</evidence>
<dbReference type="InterPro" id="IPR017853">
    <property type="entry name" value="GH"/>
</dbReference>
<name>A0ABV8KWQ1_9ACTN</name>
<dbReference type="Proteomes" id="UP001595868">
    <property type="component" value="Unassembled WGS sequence"/>
</dbReference>
<dbReference type="PROSITE" id="PS50231">
    <property type="entry name" value="RICIN_B_LECTIN"/>
    <property type="match status" value="1"/>
</dbReference>
<dbReference type="Gene3D" id="2.80.10.50">
    <property type="match status" value="2"/>
</dbReference>
<dbReference type="InterPro" id="IPR000772">
    <property type="entry name" value="Ricin_B_lectin"/>
</dbReference>
<dbReference type="CDD" id="cd00161">
    <property type="entry name" value="beta-trefoil_Ricin-like"/>
    <property type="match status" value="1"/>
</dbReference>
<proteinExistence type="inferred from homology"/>
<evidence type="ECO:0000256" key="3">
    <source>
        <dbReference type="RuleBase" id="RU361153"/>
    </source>
</evidence>
<comment type="caution">
    <text evidence="5">The sequence shown here is derived from an EMBL/GenBank/DDBJ whole genome shotgun (WGS) entry which is preliminary data.</text>
</comment>
<dbReference type="SMART" id="SM00458">
    <property type="entry name" value="RICIN"/>
    <property type="match status" value="1"/>
</dbReference>
<evidence type="ECO:0000313" key="6">
    <source>
        <dbReference type="Proteomes" id="UP001595868"/>
    </source>
</evidence>
<dbReference type="RefSeq" id="WP_377552608.1">
    <property type="nucleotide sequence ID" value="NZ_JBHSBN010000038.1"/>
</dbReference>
<reference evidence="6" key="1">
    <citation type="journal article" date="2019" name="Int. J. Syst. Evol. Microbiol.">
        <title>The Global Catalogue of Microorganisms (GCM) 10K type strain sequencing project: providing services to taxonomists for standard genome sequencing and annotation.</title>
        <authorList>
            <consortium name="The Broad Institute Genomics Platform"/>
            <consortium name="The Broad Institute Genome Sequencing Center for Infectious Disease"/>
            <person name="Wu L."/>
            <person name="Ma J."/>
        </authorList>
    </citation>
    <scope>NUCLEOTIDE SEQUENCE [LARGE SCALE GENOMIC DNA]</scope>
    <source>
        <strain evidence="6">2902at01</strain>
    </source>
</reference>
<dbReference type="Pfam" id="PF00150">
    <property type="entry name" value="Cellulase"/>
    <property type="match status" value="1"/>
</dbReference>
<sequence>MDAKHQMYRPGHTRGLLPRSAGLLLAAVLAVVGAVAVRPAPAHAATNQFRGVNWADQRDNFVNGVLYVSGLGASDTYASAATVADRVVGQMYSLTGANTVRMPVNEPTVANYWGTYTGAIDTALGKGNVFLAYWAYSGGRPANTNAFYQMWDAIVARYAGNPNAYFEVINEPSGYSATDLTNLYNTWLNRYPTVPRGRVILDGTGLAQDAAPIGRDSRLTNTLIGIHDYSFWGNFEDETTWANHINGYIGAYADRVVVTEWGGPMTRGSKNGVTYDPIDYSIPSGSFFADYIRGVSGQLRALGVGSVYWPGLRDGDWYSMTNKTGSGANIQLTVPNGSGLGRLRYAWGTGDAGGTYVAVRNAATGRYVDGLGSTGNGANAGQGSDANAANGQWVVENSGTYVRIRNRATGLYLDGMGRTTNGAAVGQYASSGSNNQQWSVLTDANNVRIRNRATGLYLDGAGSTGTGAALVQWSDSGSANQRWKIVAAG</sequence>
<evidence type="ECO:0000313" key="5">
    <source>
        <dbReference type="EMBL" id="MFC4110312.1"/>
    </source>
</evidence>
<dbReference type="EMBL" id="JBHSBN010000038">
    <property type="protein sequence ID" value="MFC4110312.1"/>
    <property type="molecule type" value="Genomic_DNA"/>
</dbReference>
<keyword evidence="6" id="KW-1185">Reference proteome</keyword>
<dbReference type="SUPFAM" id="SSF50370">
    <property type="entry name" value="Ricin B-like lectins"/>
    <property type="match status" value="1"/>
</dbReference>
<keyword evidence="1 3" id="KW-0378">Hydrolase</keyword>
<comment type="similarity">
    <text evidence="3">Belongs to the glycosyl hydrolase 5 (cellulase A) family.</text>
</comment>
<feature type="domain" description="Ricin B lectin" evidence="4">
    <location>
        <begin position="353"/>
        <end position="486"/>
    </location>
</feature>
<organism evidence="5 6">
    <name type="scientific">Micromonospora zhanjiangensis</name>
    <dbReference type="NCBI Taxonomy" id="1522057"/>
    <lineage>
        <taxon>Bacteria</taxon>
        <taxon>Bacillati</taxon>
        <taxon>Actinomycetota</taxon>
        <taxon>Actinomycetes</taxon>
        <taxon>Micromonosporales</taxon>
        <taxon>Micromonosporaceae</taxon>
        <taxon>Micromonospora</taxon>
    </lineage>
</organism>